<keyword evidence="2" id="KW-1185">Reference proteome</keyword>
<organism evidence="1 2">
    <name type="scientific">Xanthobacter tagetidis</name>
    <dbReference type="NCBI Taxonomy" id="60216"/>
    <lineage>
        <taxon>Bacteria</taxon>
        <taxon>Pseudomonadati</taxon>
        <taxon>Pseudomonadota</taxon>
        <taxon>Alphaproteobacteria</taxon>
        <taxon>Hyphomicrobiales</taxon>
        <taxon>Xanthobacteraceae</taxon>
        <taxon>Xanthobacter</taxon>
    </lineage>
</organism>
<dbReference type="Proteomes" id="UP000269692">
    <property type="component" value="Unassembled WGS sequence"/>
</dbReference>
<accession>A0A3L7AGE2</accession>
<reference evidence="1 2" key="1">
    <citation type="submission" date="2018-10" db="EMBL/GenBank/DDBJ databases">
        <title>Xanthobacter tagetidis genome sequencing and assembly.</title>
        <authorList>
            <person name="Maclea K.S."/>
            <person name="Goen A.E."/>
            <person name="Fatima S.A."/>
        </authorList>
    </citation>
    <scope>NUCLEOTIDE SEQUENCE [LARGE SCALE GENOMIC DNA]</scope>
    <source>
        <strain evidence="1 2">ATCC 700314</strain>
    </source>
</reference>
<dbReference type="RefSeq" id="WP_121622746.1">
    <property type="nucleotide sequence ID" value="NZ_JACIIW010000001.1"/>
</dbReference>
<evidence type="ECO:0000313" key="2">
    <source>
        <dbReference type="Proteomes" id="UP000269692"/>
    </source>
</evidence>
<sequence>MGTTYQPRYVAYCIAQGRKPEDQLQHDRVRWPGGKMTGFILWLREMLQVYAAEPGRYSLSAGIADHDHYDAWLLEQAAAISKATGGAS</sequence>
<name>A0A3L7AGE2_9HYPH</name>
<protein>
    <submittedName>
        <fullName evidence="1">Uncharacterized protein</fullName>
    </submittedName>
</protein>
<proteinExistence type="predicted"/>
<dbReference type="AlphaFoldDB" id="A0A3L7AGE2"/>
<evidence type="ECO:0000313" key="1">
    <source>
        <dbReference type="EMBL" id="RLP79536.1"/>
    </source>
</evidence>
<dbReference type="EMBL" id="RCTF01000005">
    <property type="protein sequence ID" value="RLP79536.1"/>
    <property type="molecule type" value="Genomic_DNA"/>
</dbReference>
<dbReference type="OrthoDB" id="9797506at2"/>
<gene>
    <name evidence="1" type="ORF">D9R14_07690</name>
</gene>
<comment type="caution">
    <text evidence="1">The sequence shown here is derived from an EMBL/GenBank/DDBJ whole genome shotgun (WGS) entry which is preliminary data.</text>
</comment>